<organism evidence="3 4">
    <name type="scientific">Corynebacterium phoceense</name>
    <dbReference type="NCBI Taxonomy" id="1686286"/>
    <lineage>
        <taxon>Bacteria</taxon>
        <taxon>Bacillati</taxon>
        <taxon>Actinomycetota</taxon>
        <taxon>Actinomycetes</taxon>
        <taxon>Mycobacteriales</taxon>
        <taxon>Corynebacteriaceae</taxon>
        <taxon>Corynebacterium</taxon>
    </lineage>
</organism>
<dbReference type="GO" id="GO:0016705">
    <property type="term" value="F:oxidoreductase activity, acting on paired donors, with incorporation or reduction of molecular oxygen"/>
    <property type="evidence" value="ECO:0007669"/>
    <property type="project" value="InterPro"/>
</dbReference>
<evidence type="ECO:0000313" key="3">
    <source>
        <dbReference type="EMBL" id="TQE43619.1"/>
    </source>
</evidence>
<dbReference type="Gene3D" id="3.20.20.30">
    <property type="entry name" value="Luciferase-like domain"/>
    <property type="match status" value="1"/>
</dbReference>
<evidence type="ECO:0000256" key="1">
    <source>
        <dbReference type="ARBA" id="ARBA00007789"/>
    </source>
</evidence>
<dbReference type="NCBIfam" id="TIGR03558">
    <property type="entry name" value="oxido_grp_1"/>
    <property type="match status" value="1"/>
</dbReference>
<evidence type="ECO:0000313" key="4">
    <source>
        <dbReference type="Proteomes" id="UP000318080"/>
    </source>
</evidence>
<proteinExistence type="predicted"/>
<dbReference type="Pfam" id="PF00296">
    <property type="entry name" value="Bac_luciferase"/>
    <property type="match status" value="1"/>
</dbReference>
<protein>
    <submittedName>
        <fullName evidence="3">MsnO8 family LLM class oxidoreductase</fullName>
        <ecNumber evidence="3">1.-.-.-</ecNumber>
    </submittedName>
</protein>
<dbReference type="InterPro" id="IPR036661">
    <property type="entry name" value="Luciferase-like_sf"/>
</dbReference>
<sequence>MRFSVLDRAARATGEGFPDVVGHARHVERLGFERFLLAEHHGVPGIPAGQPALLAAHVAAHTQRIRVGTGGIMVLNHAPFIVAEQIRLLETLYPGRIDIGLGSSVGFTAPIREALGSRPKERFEAHLGELLALLDGTPPTPQPADAPTPSLFLLAGFRSALTAARFGLGVILGGPVHTQEAAAKAYRENFAPGVLDAPHVISSLNIAVADTEDEARALLLPEAVAKSLSLSTGEFPSLDPRPDLEMLTAQQRRRVTEIQAHDVFGTPHSVRDRLHDIAQTLGVDEFLVTGDMPDRSGRARSEELLAQL</sequence>
<dbReference type="PANTHER" id="PTHR30137">
    <property type="entry name" value="LUCIFERASE-LIKE MONOOXYGENASE"/>
    <property type="match status" value="1"/>
</dbReference>
<dbReference type="RefSeq" id="WP_070539171.1">
    <property type="nucleotide sequence ID" value="NZ_VHIR01000007.1"/>
</dbReference>
<comment type="caution">
    <text evidence="3">The sequence shown here is derived from an EMBL/GenBank/DDBJ whole genome shotgun (WGS) entry which is preliminary data.</text>
</comment>
<accession>A0A540R7A3</accession>
<keyword evidence="3" id="KW-0560">Oxidoreductase</keyword>
<feature type="domain" description="Luciferase-like" evidence="2">
    <location>
        <begin position="8"/>
        <end position="284"/>
    </location>
</feature>
<comment type="similarity">
    <text evidence="1">To bacterial alkanal monooxygenase alpha and beta chains.</text>
</comment>
<dbReference type="SUPFAM" id="SSF51679">
    <property type="entry name" value="Bacterial luciferase-like"/>
    <property type="match status" value="1"/>
</dbReference>
<dbReference type="AlphaFoldDB" id="A0A540R7A3"/>
<dbReference type="InterPro" id="IPR019949">
    <property type="entry name" value="CmoO-like"/>
</dbReference>
<gene>
    <name evidence="3" type="ORF">EJK80_06320</name>
</gene>
<dbReference type="GO" id="GO:0005829">
    <property type="term" value="C:cytosol"/>
    <property type="evidence" value="ECO:0007669"/>
    <property type="project" value="TreeGrafter"/>
</dbReference>
<dbReference type="InterPro" id="IPR011251">
    <property type="entry name" value="Luciferase-like_dom"/>
</dbReference>
<dbReference type="InterPro" id="IPR050766">
    <property type="entry name" value="Bact_Lucif_Oxidored"/>
</dbReference>
<dbReference type="EC" id="1.-.-.-" evidence="3"/>
<dbReference type="EMBL" id="VHIR01000007">
    <property type="protein sequence ID" value="TQE43619.1"/>
    <property type="molecule type" value="Genomic_DNA"/>
</dbReference>
<name>A0A540R7A3_9CORY</name>
<dbReference type="Proteomes" id="UP000318080">
    <property type="component" value="Unassembled WGS sequence"/>
</dbReference>
<evidence type="ECO:0000259" key="2">
    <source>
        <dbReference type="Pfam" id="PF00296"/>
    </source>
</evidence>
<reference evidence="3 4" key="1">
    <citation type="submission" date="2019-06" db="EMBL/GenBank/DDBJ databases">
        <title>Draft genome of C. phoceense Strain 272.</title>
        <authorList>
            <person name="Pacheco L.G.C."/>
            <person name="Barberis C.M."/>
            <person name="Almuzara M.N."/>
            <person name="Traglia G.M."/>
            <person name="Santos C.S."/>
            <person name="Rocha D.J.P.G."/>
            <person name="Aguiar E.R.G.R."/>
            <person name="Vay C.A."/>
        </authorList>
    </citation>
    <scope>NUCLEOTIDE SEQUENCE [LARGE SCALE GENOMIC DNA]</scope>
    <source>
        <strain evidence="3 4">272</strain>
    </source>
</reference>
<dbReference type="STRING" id="1686286.GCA_900092335_02667"/>
<dbReference type="PANTHER" id="PTHR30137:SF6">
    <property type="entry name" value="LUCIFERASE-LIKE MONOOXYGENASE"/>
    <property type="match status" value="1"/>
</dbReference>
<keyword evidence="4" id="KW-1185">Reference proteome</keyword>